<keyword evidence="6 8" id="KW-1133">Transmembrane helix</keyword>
<dbReference type="PANTHER" id="PTHR43302">
    <property type="entry name" value="TRANSPORTER ARSB-RELATED"/>
    <property type="match status" value="1"/>
</dbReference>
<dbReference type="GO" id="GO:0005886">
    <property type="term" value="C:plasma membrane"/>
    <property type="evidence" value="ECO:0007669"/>
    <property type="project" value="UniProtKB-SubCell"/>
</dbReference>
<keyword evidence="11" id="KW-1185">Reference proteome</keyword>
<gene>
    <name evidence="10" type="ordered locus">Tlet_2021</name>
</gene>
<dbReference type="PANTHER" id="PTHR43302:SF5">
    <property type="entry name" value="TRANSPORTER ARSB-RELATED"/>
    <property type="match status" value="1"/>
</dbReference>
<evidence type="ECO:0000256" key="1">
    <source>
        <dbReference type="ARBA" id="ARBA00004651"/>
    </source>
</evidence>
<keyword evidence="3" id="KW-0813">Transport</keyword>
<proteinExistence type="inferred from homology"/>
<feature type="transmembrane region" description="Helical" evidence="8">
    <location>
        <begin position="94"/>
        <end position="123"/>
    </location>
</feature>
<evidence type="ECO:0000313" key="11">
    <source>
        <dbReference type="Proteomes" id="UP000002016"/>
    </source>
</evidence>
<feature type="transmembrane region" description="Helical" evidence="8">
    <location>
        <begin position="52"/>
        <end position="71"/>
    </location>
</feature>
<comment type="subcellular location">
    <subcellularLocation>
        <location evidence="1">Cell membrane</location>
        <topology evidence="1">Multi-pass membrane protein</topology>
    </subcellularLocation>
</comment>
<evidence type="ECO:0000256" key="3">
    <source>
        <dbReference type="ARBA" id="ARBA00022448"/>
    </source>
</evidence>
<dbReference type="eggNOG" id="COG1055">
    <property type="taxonomic scope" value="Bacteria"/>
</dbReference>
<dbReference type="GO" id="GO:0015105">
    <property type="term" value="F:arsenite transmembrane transporter activity"/>
    <property type="evidence" value="ECO:0007669"/>
    <property type="project" value="InterPro"/>
</dbReference>
<feature type="transmembrane region" description="Helical" evidence="8">
    <location>
        <begin position="245"/>
        <end position="264"/>
    </location>
</feature>
<feature type="transmembrane region" description="Helical" evidence="8">
    <location>
        <begin position="276"/>
        <end position="293"/>
    </location>
</feature>
<evidence type="ECO:0000256" key="4">
    <source>
        <dbReference type="ARBA" id="ARBA00022475"/>
    </source>
</evidence>
<comment type="similarity">
    <text evidence="2">Belongs to the CitM (TC 2.A.11) transporter family.</text>
</comment>
<feature type="transmembrane region" description="Helical" evidence="8">
    <location>
        <begin position="28"/>
        <end position="45"/>
    </location>
</feature>
<dbReference type="KEGG" id="tle:Tlet_2021"/>
<dbReference type="HOGENOM" id="CLU_011920_3_0_0"/>
<dbReference type="Pfam" id="PF03600">
    <property type="entry name" value="CitMHS"/>
    <property type="match status" value="1"/>
</dbReference>
<feature type="transmembrane region" description="Helical" evidence="8">
    <location>
        <begin position="135"/>
        <end position="154"/>
    </location>
</feature>
<dbReference type="Proteomes" id="UP000002016">
    <property type="component" value="Chromosome"/>
</dbReference>
<organism evidence="10 11">
    <name type="scientific">Pseudothermotoga lettingae (strain ATCC BAA-301 / DSM 14385 / NBRC 107922 / TMO)</name>
    <name type="common">Thermotoga lettingae</name>
    <dbReference type="NCBI Taxonomy" id="416591"/>
    <lineage>
        <taxon>Bacteria</taxon>
        <taxon>Thermotogati</taxon>
        <taxon>Thermotogota</taxon>
        <taxon>Thermotogae</taxon>
        <taxon>Thermotogales</taxon>
        <taxon>Thermotogaceae</taxon>
        <taxon>Pseudothermotoga</taxon>
    </lineage>
</organism>
<feature type="transmembrane region" description="Helical" evidence="8">
    <location>
        <begin position="218"/>
        <end position="239"/>
    </location>
</feature>
<evidence type="ECO:0000313" key="10">
    <source>
        <dbReference type="EMBL" id="ABV34575.1"/>
    </source>
</evidence>
<dbReference type="InterPro" id="IPR004680">
    <property type="entry name" value="Cit_transptr-like_dom"/>
</dbReference>
<keyword evidence="4" id="KW-1003">Cell membrane</keyword>
<keyword evidence="5 8" id="KW-0812">Transmembrane</keyword>
<evidence type="ECO:0000256" key="5">
    <source>
        <dbReference type="ARBA" id="ARBA00022692"/>
    </source>
</evidence>
<dbReference type="InterPro" id="IPR000802">
    <property type="entry name" value="Arsenical_pump_ArsB"/>
</dbReference>
<evidence type="ECO:0000259" key="9">
    <source>
        <dbReference type="Pfam" id="PF03600"/>
    </source>
</evidence>
<evidence type="ECO:0000256" key="6">
    <source>
        <dbReference type="ARBA" id="ARBA00022989"/>
    </source>
</evidence>
<dbReference type="OrthoDB" id="3177666at2"/>
<feature type="transmembrane region" description="Helical" evidence="8">
    <location>
        <begin position="313"/>
        <end position="336"/>
    </location>
</feature>
<dbReference type="RefSeq" id="WP_012004051.1">
    <property type="nucleotide sequence ID" value="NC_009828.1"/>
</dbReference>
<keyword evidence="7 8" id="KW-0472">Membrane</keyword>
<reference evidence="10 11" key="1">
    <citation type="submission" date="2007-08" db="EMBL/GenBank/DDBJ databases">
        <title>Complete sequence of Thermotoga lettingae TMO.</title>
        <authorList>
            <consortium name="US DOE Joint Genome Institute"/>
            <person name="Copeland A."/>
            <person name="Lucas S."/>
            <person name="Lapidus A."/>
            <person name="Barry K."/>
            <person name="Glavina del Rio T."/>
            <person name="Dalin E."/>
            <person name="Tice H."/>
            <person name="Pitluck S."/>
            <person name="Foster B."/>
            <person name="Bruce D."/>
            <person name="Schmutz J."/>
            <person name="Larimer F."/>
            <person name="Land M."/>
            <person name="Hauser L."/>
            <person name="Kyrpides N."/>
            <person name="Mikhailova N."/>
            <person name="Nelson K."/>
            <person name="Gogarten J.P."/>
            <person name="Noll K."/>
            <person name="Richardson P."/>
        </authorList>
    </citation>
    <scope>NUCLEOTIDE SEQUENCE [LARGE SCALE GENOMIC DNA]</scope>
    <source>
        <strain evidence="11">ATCC BAA-301 / DSM 14385 / NBRC 107922 / TMO</strain>
    </source>
</reference>
<feature type="domain" description="Citrate transporter-like" evidence="9">
    <location>
        <begin position="14"/>
        <end position="335"/>
    </location>
</feature>
<evidence type="ECO:0000256" key="8">
    <source>
        <dbReference type="SAM" id="Phobius"/>
    </source>
</evidence>
<sequence length="407" mass="44997">MNISLVVLITVFTLIAMRKFRNVTLKIWQIMSVAALFLVATNQISPVDAVMSINFDVVVFLVGMFIIGEAMRESGYLGYLSCTIFGKVKTVNGLIFMVIFISGFLSALLTNDTIAVVGTPLMIHLSKRNGINPKILLLSLAFGITTGSVMSPIGNPQNLLIALGSSMKSPFIAFAKYLFLPTILNMLFVYLVIRLIYGKFFKNLDLDHAADGLKDVDLAYLSRISMLILIGMIFARIIGTLLGKEFLELSYTSLIAATPVILFSKKRFKIIRSLDWETIMFFVSMFVVMKSVWNSGFFQRYISLINLSSIPHILSVSVIISQFISNVPFVVLFLTFFKNSNDLILSALAAGSTVAGNLTILGAASNVIIVQNAEKNGIHITFGEFFKPGIIITALNVVVYWIYLNLI</sequence>
<evidence type="ECO:0000256" key="2">
    <source>
        <dbReference type="ARBA" id="ARBA00009843"/>
    </source>
</evidence>
<reference evidence="10 11" key="2">
    <citation type="journal article" date="2009" name="Proc. Natl. Acad. Sci. U.S.A.">
        <title>On the chimeric nature, thermophilic origin, and phylogenetic placement of the Thermotogales.</title>
        <authorList>
            <person name="Zhaxybayeva O."/>
            <person name="Swithers K.S."/>
            <person name="Lapierre P."/>
            <person name="Fournier G.P."/>
            <person name="Bickhart D.M."/>
            <person name="DeBoy R.T."/>
            <person name="Nelson K.E."/>
            <person name="Nesbo C.L."/>
            <person name="Doolittle W.F."/>
            <person name="Gogarten J.P."/>
            <person name="Noll K.M."/>
        </authorList>
    </citation>
    <scope>NUCLEOTIDE SEQUENCE [LARGE SCALE GENOMIC DNA]</scope>
    <source>
        <strain evidence="11">ATCC BAA-301 / DSM 14385 / NBRC 107922 / TMO</strain>
    </source>
</reference>
<dbReference type="AlphaFoldDB" id="A8F8U1"/>
<protein>
    <submittedName>
        <fullName evidence="10">Citrate transporter</fullName>
    </submittedName>
</protein>
<dbReference type="PRINTS" id="PR00758">
    <property type="entry name" value="ARSENICPUMP"/>
</dbReference>
<dbReference type="EMBL" id="CP000812">
    <property type="protein sequence ID" value="ABV34575.1"/>
    <property type="molecule type" value="Genomic_DNA"/>
</dbReference>
<feature type="transmembrane region" description="Helical" evidence="8">
    <location>
        <begin position="343"/>
        <end position="365"/>
    </location>
</feature>
<evidence type="ECO:0000256" key="7">
    <source>
        <dbReference type="ARBA" id="ARBA00023136"/>
    </source>
</evidence>
<feature type="transmembrane region" description="Helical" evidence="8">
    <location>
        <begin position="174"/>
        <end position="197"/>
    </location>
</feature>
<accession>A8F8U1</accession>
<feature type="transmembrane region" description="Helical" evidence="8">
    <location>
        <begin position="385"/>
        <end position="404"/>
    </location>
</feature>
<name>A8F8U1_PSELT</name>
<dbReference type="STRING" id="416591.Tlet_2021"/>